<reference evidence="1 2" key="1">
    <citation type="journal article" date="2014" name="Genome Announc.">
        <title>Draft Genome Sequence of Moraxella bovoculi Strain 237T (ATCC BAA-1259T) Isolated from a Calf with Infectious Bovine Keratoconjunctivitis.</title>
        <authorList>
            <person name="Calcutt M.J."/>
            <person name="Foecking M.F."/>
            <person name="Martin N.T."/>
            <person name="Mhlanga-Mutangadura T."/>
            <person name="Reilly T.J."/>
        </authorList>
    </citation>
    <scope>NUCLEOTIDE SEQUENCE [LARGE SCALE GENOMIC DNA]</scope>
    <source>
        <strain evidence="1 2">237</strain>
    </source>
</reference>
<sequence>MMGNRYLTSLFIKSSKGGHGFRKFKIVRKGQDIPFSVYRLDDFSNIKLFTIPSMAIFFEKGKQMIYPMDNYHNWDYLAAKKKPYLIAMLNGRMSVV</sequence>
<accession>A0A066UJN3</accession>
<proteinExistence type="predicted"/>
<dbReference type="eggNOG" id="COG1002">
    <property type="taxonomic scope" value="Bacteria"/>
</dbReference>
<organism evidence="1 2">
    <name type="scientific">Moraxella bovoculi 237</name>
    <dbReference type="NCBI Taxonomy" id="743974"/>
    <lineage>
        <taxon>Bacteria</taxon>
        <taxon>Pseudomonadati</taxon>
        <taxon>Pseudomonadota</taxon>
        <taxon>Gammaproteobacteria</taxon>
        <taxon>Moraxellales</taxon>
        <taxon>Moraxellaceae</taxon>
        <taxon>Moraxella</taxon>
    </lineage>
</organism>
<protein>
    <submittedName>
        <fullName evidence="1">Uncharacterized protein</fullName>
    </submittedName>
</protein>
<dbReference type="EMBL" id="AOMT01000043">
    <property type="protein sequence ID" value="KDN24443.1"/>
    <property type="molecule type" value="Genomic_DNA"/>
</dbReference>
<keyword evidence="2" id="KW-1185">Reference proteome</keyword>
<evidence type="ECO:0000313" key="1">
    <source>
        <dbReference type="EMBL" id="KDN24443.1"/>
    </source>
</evidence>
<comment type="caution">
    <text evidence="1">The sequence shown here is derived from an EMBL/GenBank/DDBJ whole genome shotgun (WGS) entry which is preliminary data.</text>
</comment>
<evidence type="ECO:0000313" key="2">
    <source>
        <dbReference type="Proteomes" id="UP000035860"/>
    </source>
</evidence>
<dbReference type="Proteomes" id="UP000035860">
    <property type="component" value="Unassembled WGS sequence"/>
</dbReference>
<gene>
    <name evidence="1" type="ORF">MBO_09863</name>
</gene>
<dbReference type="AlphaFoldDB" id="A0A066UJN3"/>
<name>A0A066UJN3_9GAMM</name>